<reference evidence="2 3" key="1">
    <citation type="submission" date="2024-05" db="EMBL/GenBank/DDBJ databases">
        <title>Genome sequencing and assembly of Indian major carp, Cirrhinus mrigala (Hamilton, 1822).</title>
        <authorList>
            <person name="Mohindra V."/>
            <person name="Chowdhury L.M."/>
            <person name="Lal K."/>
            <person name="Jena J.K."/>
        </authorList>
    </citation>
    <scope>NUCLEOTIDE SEQUENCE [LARGE SCALE GENOMIC DNA]</scope>
    <source>
        <strain evidence="2">CM1030</strain>
        <tissue evidence="2">Blood</tissue>
    </source>
</reference>
<keyword evidence="3" id="KW-1185">Reference proteome</keyword>
<dbReference type="Proteomes" id="UP001529510">
    <property type="component" value="Unassembled WGS sequence"/>
</dbReference>
<evidence type="ECO:0000313" key="3">
    <source>
        <dbReference type="Proteomes" id="UP001529510"/>
    </source>
</evidence>
<name>A0ABD0PUM5_CIRMR</name>
<proteinExistence type="predicted"/>
<gene>
    <name evidence="2" type="ORF">M9458_026628</name>
</gene>
<accession>A0ABD0PUM5</accession>
<dbReference type="InterPro" id="IPR033616">
    <property type="entry name" value="BLTP1"/>
</dbReference>
<comment type="caution">
    <text evidence="2">The sequence shown here is derived from an EMBL/GenBank/DDBJ whole genome shotgun (WGS) entry which is preliminary data.</text>
</comment>
<dbReference type="PANTHER" id="PTHR31640:SF1">
    <property type="entry name" value="BRIDGE-LIKE LIPID TRANSFER PROTEIN FAMILY MEMBER 1"/>
    <property type="match status" value="1"/>
</dbReference>
<sequence length="91" mass="9855">MFAHQTGALRLATCNLHTAAVGEGISAVLQDVVIAQFIEQQEVARLGLPPPLLRRSHWLEAGSVTFNLITADVALAADHPAKYELHDTKTK</sequence>
<dbReference type="AlphaFoldDB" id="A0ABD0PUM5"/>
<protein>
    <recommendedName>
        <fullName evidence="1">Bridge-like lipid transfer protein family member 1 N-terminal domain-containing protein</fullName>
    </recommendedName>
</protein>
<evidence type="ECO:0000259" key="1">
    <source>
        <dbReference type="Pfam" id="PF20413"/>
    </source>
</evidence>
<feature type="non-terminal residue" evidence="2">
    <location>
        <position position="91"/>
    </location>
</feature>
<dbReference type="EMBL" id="JAMKFB020000013">
    <property type="protein sequence ID" value="KAL0177734.1"/>
    <property type="molecule type" value="Genomic_DNA"/>
</dbReference>
<dbReference type="Pfam" id="PF20413">
    <property type="entry name" value="BLTP1_N"/>
    <property type="match status" value="1"/>
</dbReference>
<dbReference type="InterPro" id="IPR047104">
    <property type="entry name" value="BLTP1_N"/>
</dbReference>
<dbReference type="PANTHER" id="PTHR31640">
    <property type="entry name" value="TRANSMEMBRANE PROTEIN KIAA1109"/>
    <property type="match status" value="1"/>
</dbReference>
<organism evidence="2 3">
    <name type="scientific">Cirrhinus mrigala</name>
    <name type="common">Mrigala</name>
    <dbReference type="NCBI Taxonomy" id="683832"/>
    <lineage>
        <taxon>Eukaryota</taxon>
        <taxon>Metazoa</taxon>
        <taxon>Chordata</taxon>
        <taxon>Craniata</taxon>
        <taxon>Vertebrata</taxon>
        <taxon>Euteleostomi</taxon>
        <taxon>Actinopterygii</taxon>
        <taxon>Neopterygii</taxon>
        <taxon>Teleostei</taxon>
        <taxon>Ostariophysi</taxon>
        <taxon>Cypriniformes</taxon>
        <taxon>Cyprinidae</taxon>
        <taxon>Labeoninae</taxon>
        <taxon>Labeonini</taxon>
        <taxon>Cirrhinus</taxon>
    </lineage>
</organism>
<evidence type="ECO:0000313" key="2">
    <source>
        <dbReference type="EMBL" id="KAL0177734.1"/>
    </source>
</evidence>
<feature type="domain" description="Bridge-like lipid transfer protein family member 1 N-terminal" evidence="1">
    <location>
        <begin position="5"/>
        <end position="86"/>
    </location>
</feature>